<dbReference type="InterPro" id="IPR002142">
    <property type="entry name" value="Peptidase_S49"/>
</dbReference>
<dbReference type="Pfam" id="PF01343">
    <property type="entry name" value="Peptidase_S49"/>
    <property type="match status" value="1"/>
</dbReference>
<keyword evidence="4" id="KW-0720">Serine protease</keyword>
<dbReference type="Gene3D" id="3.90.226.10">
    <property type="entry name" value="2-enoyl-CoA Hydratase, Chain A, domain 1"/>
    <property type="match status" value="1"/>
</dbReference>
<dbReference type="PANTHER" id="PTHR33209:SF1">
    <property type="entry name" value="PEPTIDASE S49 DOMAIN-CONTAINING PROTEIN"/>
    <property type="match status" value="1"/>
</dbReference>
<organism evidence="6 7">
    <name type="scientific">Pseudaeromonas paramecii</name>
    <dbReference type="NCBI Taxonomy" id="2138166"/>
    <lineage>
        <taxon>Bacteria</taxon>
        <taxon>Pseudomonadati</taxon>
        <taxon>Pseudomonadota</taxon>
        <taxon>Gammaproteobacteria</taxon>
        <taxon>Aeromonadales</taxon>
        <taxon>Aeromonadaceae</taxon>
        <taxon>Pseudaeromonas</taxon>
    </lineage>
</organism>
<dbReference type="RefSeq" id="WP_345009364.1">
    <property type="nucleotide sequence ID" value="NZ_BAABFC010000001.1"/>
</dbReference>
<dbReference type="InterPro" id="IPR033855">
    <property type="entry name" value="Protein_C"/>
</dbReference>
<gene>
    <name evidence="6" type="ORF">GCM10023095_03080</name>
</gene>
<protein>
    <submittedName>
        <fullName evidence="6">S49 family peptidase</fullName>
    </submittedName>
</protein>
<sequence length="310" mass="32903">MPKLINFPHLADMAFGQPLYATSSIVASVKTLLIPRLLGQHADILAANPMPAEPVPALEAQGESRYQIAGIAIIPVHGILVARRGQIDATCSELTSYERLRGAIATALADERVKEIVLDINSGGGMAVGCKELAEYIYANRGAKPITALVNHGAYSAAYFIAAACGRVVVSETGGCGSIGVIMEHMEVSKWEEQVGLTFTTFYRGERKNDGSPHEPLSDGAVSAINHRLDQAYDLFVNAVSKYRGLATDAVIATQAGLFSGPEAIGVGLADELASPQDFINALAAKVTQENTPTQRIGLRARAMDQQVTL</sequence>
<dbReference type="Gene3D" id="6.20.330.10">
    <property type="match status" value="1"/>
</dbReference>
<dbReference type="EMBL" id="BAABFC010000001">
    <property type="protein sequence ID" value="GAA4493235.1"/>
    <property type="molecule type" value="Genomic_DNA"/>
</dbReference>
<feature type="domain" description="Peptidase S49" evidence="5">
    <location>
        <begin position="142"/>
        <end position="287"/>
    </location>
</feature>
<dbReference type="SUPFAM" id="SSF52096">
    <property type="entry name" value="ClpP/crotonase"/>
    <property type="match status" value="1"/>
</dbReference>
<accession>A0ABP8PXZ0</accession>
<evidence type="ECO:0000313" key="7">
    <source>
        <dbReference type="Proteomes" id="UP001501321"/>
    </source>
</evidence>
<keyword evidence="7" id="KW-1185">Reference proteome</keyword>
<proteinExistence type="inferred from homology"/>
<dbReference type="InterPro" id="IPR029045">
    <property type="entry name" value="ClpP/crotonase-like_dom_sf"/>
</dbReference>
<evidence type="ECO:0000259" key="5">
    <source>
        <dbReference type="Pfam" id="PF01343"/>
    </source>
</evidence>
<evidence type="ECO:0000256" key="4">
    <source>
        <dbReference type="ARBA" id="ARBA00022825"/>
    </source>
</evidence>
<keyword evidence="3" id="KW-0378">Hydrolase</keyword>
<name>A0ABP8PXZ0_9GAMM</name>
<comment type="caution">
    <text evidence="6">The sequence shown here is derived from an EMBL/GenBank/DDBJ whole genome shotgun (WGS) entry which is preliminary data.</text>
</comment>
<evidence type="ECO:0000256" key="3">
    <source>
        <dbReference type="ARBA" id="ARBA00022801"/>
    </source>
</evidence>
<comment type="similarity">
    <text evidence="1">Belongs to the peptidase S49 family.</text>
</comment>
<evidence type="ECO:0000313" key="6">
    <source>
        <dbReference type="EMBL" id="GAA4493235.1"/>
    </source>
</evidence>
<dbReference type="CDD" id="cd07022">
    <property type="entry name" value="S49_Sppa_36K_type"/>
    <property type="match status" value="1"/>
</dbReference>
<dbReference type="PANTHER" id="PTHR33209">
    <property type="entry name" value="PROTEASE 4"/>
    <property type="match status" value="1"/>
</dbReference>
<dbReference type="Proteomes" id="UP001501321">
    <property type="component" value="Unassembled WGS sequence"/>
</dbReference>
<reference evidence="7" key="1">
    <citation type="journal article" date="2019" name="Int. J. Syst. Evol. Microbiol.">
        <title>The Global Catalogue of Microorganisms (GCM) 10K type strain sequencing project: providing services to taxonomists for standard genome sequencing and annotation.</title>
        <authorList>
            <consortium name="The Broad Institute Genomics Platform"/>
            <consortium name="The Broad Institute Genome Sequencing Center for Infectious Disease"/>
            <person name="Wu L."/>
            <person name="Ma J."/>
        </authorList>
    </citation>
    <scope>NUCLEOTIDE SEQUENCE [LARGE SCALE GENOMIC DNA]</scope>
    <source>
        <strain evidence="7">JCM 32226</strain>
    </source>
</reference>
<evidence type="ECO:0000256" key="2">
    <source>
        <dbReference type="ARBA" id="ARBA00022670"/>
    </source>
</evidence>
<keyword evidence="2" id="KW-0645">Protease</keyword>
<evidence type="ECO:0000256" key="1">
    <source>
        <dbReference type="ARBA" id="ARBA00008683"/>
    </source>
</evidence>